<accession>A0A813HL53</accession>
<comment type="caution">
    <text evidence="1">The sequence shown here is derived from an EMBL/GenBank/DDBJ whole genome shotgun (WGS) entry which is preliminary data.</text>
</comment>
<reference evidence="1" key="1">
    <citation type="submission" date="2021-02" db="EMBL/GenBank/DDBJ databases">
        <authorList>
            <person name="Dougan E. K."/>
            <person name="Rhodes N."/>
            <person name="Thang M."/>
            <person name="Chan C."/>
        </authorList>
    </citation>
    <scope>NUCLEOTIDE SEQUENCE</scope>
</reference>
<protein>
    <submittedName>
        <fullName evidence="1">Uncharacterized protein</fullName>
    </submittedName>
</protein>
<gene>
    <name evidence="1" type="ORF">PGLA1383_LOCUS53430</name>
</gene>
<dbReference type="EMBL" id="CAJNNV010031883">
    <property type="protein sequence ID" value="CAE8638193.1"/>
    <property type="molecule type" value="Genomic_DNA"/>
</dbReference>
<name>A0A813HL53_POLGL</name>
<sequence>MYKPTWFFRLSISGVRTDPADASVQAQLNFPAPGQFDMQWLSNNKNFTSQLFLMRSGSDHCRQTAQKRCCNNCFLYICVQTCAKWSASGGFVFS</sequence>
<dbReference type="Proteomes" id="UP000654075">
    <property type="component" value="Unassembled WGS sequence"/>
</dbReference>
<evidence type="ECO:0000313" key="2">
    <source>
        <dbReference type="Proteomes" id="UP000654075"/>
    </source>
</evidence>
<dbReference type="AlphaFoldDB" id="A0A813HL53"/>
<keyword evidence="2" id="KW-1185">Reference proteome</keyword>
<evidence type="ECO:0000313" key="1">
    <source>
        <dbReference type="EMBL" id="CAE8638193.1"/>
    </source>
</evidence>
<organism evidence="1 2">
    <name type="scientific">Polarella glacialis</name>
    <name type="common">Dinoflagellate</name>
    <dbReference type="NCBI Taxonomy" id="89957"/>
    <lineage>
        <taxon>Eukaryota</taxon>
        <taxon>Sar</taxon>
        <taxon>Alveolata</taxon>
        <taxon>Dinophyceae</taxon>
        <taxon>Suessiales</taxon>
        <taxon>Suessiaceae</taxon>
        <taxon>Polarella</taxon>
    </lineage>
</organism>
<proteinExistence type="predicted"/>